<dbReference type="GO" id="GO:0042575">
    <property type="term" value="C:DNA polymerase complex"/>
    <property type="evidence" value="ECO:0007669"/>
    <property type="project" value="UniProtKB-ARBA"/>
</dbReference>
<dbReference type="PROSITE" id="PS50878">
    <property type="entry name" value="RT_POL"/>
    <property type="match status" value="1"/>
</dbReference>
<dbReference type="Gene3D" id="3.10.10.10">
    <property type="entry name" value="HIV Type 1 Reverse Transcriptase, subunit A, domain 1"/>
    <property type="match status" value="1"/>
</dbReference>
<reference evidence="5 6" key="1">
    <citation type="submission" date="2022-05" db="EMBL/GenBank/DDBJ databases">
        <title>A multi-omics perspective on studying reproductive biology in Daphnia sinensis.</title>
        <authorList>
            <person name="Jia J."/>
        </authorList>
    </citation>
    <scope>NUCLEOTIDE SEQUENCE [LARGE SCALE GENOMIC DNA]</scope>
    <source>
        <strain evidence="5 6">WSL</strain>
    </source>
</reference>
<dbReference type="EMBL" id="WJBH02000005">
    <property type="protein sequence ID" value="KAI9558363.1"/>
    <property type="molecule type" value="Genomic_DNA"/>
</dbReference>
<dbReference type="GO" id="GO:0003964">
    <property type="term" value="F:RNA-directed DNA polymerase activity"/>
    <property type="evidence" value="ECO:0007669"/>
    <property type="project" value="UniProtKB-EC"/>
</dbReference>
<evidence type="ECO:0000256" key="2">
    <source>
        <dbReference type="ARBA" id="ARBA00023268"/>
    </source>
</evidence>
<dbReference type="FunFam" id="3.30.70.270:FF:000020">
    <property type="entry name" value="Transposon Tf2-6 polyprotein-like Protein"/>
    <property type="match status" value="1"/>
</dbReference>
<dbReference type="Proteomes" id="UP000820818">
    <property type="component" value="Linkage Group LG5"/>
</dbReference>
<proteinExistence type="predicted"/>
<evidence type="ECO:0000259" key="4">
    <source>
        <dbReference type="PROSITE" id="PS50994"/>
    </source>
</evidence>
<keyword evidence="2" id="KW-0511">Multifunctional enzyme</keyword>
<accession>A0AAD5LIK3</accession>
<keyword evidence="6" id="KW-1185">Reference proteome</keyword>
<dbReference type="PANTHER" id="PTHR37984">
    <property type="entry name" value="PROTEIN CBG26694"/>
    <property type="match status" value="1"/>
</dbReference>
<feature type="domain" description="Reverse transcriptase" evidence="3">
    <location>
        <begin position="1"/>
        <end position="220"/>
    </location>
</feature>
<dbReference type="EC" id="2.7.7.49" evidence="1"/>
<evidence type="ECO:0000259" key="3">
    <source>
        <dbReference type="PROSITE" id="PS50878"/>
    </source>
</evidence>
<dbReference type="SUPFAM" id="SSF53098">
    <property type="entry name" value="Ribonuclease H-like"/>
    <property type="match status" value="1"/>
</dbReference>
<protein>
    <recommendedName>
        <fullName evidence="1">RNA-directed DNA polymerase</fullName>
        <ecNumber evidence="1">2.7.7.49</ecNumber>
    </recommendedName>
</protein>
<gene>
    <name evidence="5" type="ORF">GHT06_015121</name>
</gene>
<comment type="caution">
    <text evidence="5">The sequence shown here is derived from an EMBL/GenBank/DDBJ whole genome shotgun (WGS) entry which is preliminary data.</text>
</comment>
<dbReference type="AlphaFoldDB" id="A0AAD5LIK3"/>
<dbReference type="InterPro" id="IPR043128">
    <property type="entry name" value="Rev_trsase/Diguanyl_cyclase"/>
</dbReference>
<name>A0AAD5LIK3_9CRUS</name>
<dbReference type="InterPro" id="IPR050951">
    <property type="entry name" value="Retrovirus_Pol_polyprotein"/>
</dbReference>
<dbReference type="InterPro" id="IPR043502">
    <property type="entry name" value="DNA/RNA_pol_sf"/>
</dbReference>
<evidence type="ECO:0000313" key="6">
    <source>
        <dbReference type="Proteomes" id="UP000820818"/>
    </source>
</evidence>
<dbReference type="InterPro" id="IPR012337">
    <property type="entry name" value="RNaseH-like_sf"/>
</dbReference>
<evidence type="ECO:0000256" key="1">
    <source>
        <dbReference type="ARBA" id="ARBA00012493"/>
    </source>
</evidence>
<organism evidence="5 6">
    <name type="scientific">Daphnia sinensis</name>
    <dbReference type="NCBI Taxonomy" id="1820382"/>
    <lineage>
        <taxon>Eukaryota</taxon>
        <taxon>Metazoa</taxon>
        <taxon>Ecdysozoa</taxon>
        <taxon>Arthropoda</taxon>
        <taxon>Crustacea</taxon>
        <taxon>Branchiopoda</taxon>
        <taxon>Diplostraca</taxon>
        <taxon>Cladocera</taxon>
        <taxon>Anomopoda</taxon>
        <taxon>Daphniidae</taxon>
        <taxon>Daphnia</taxon>
        <taxon>Daphnia similis group</taxon>
    </lineage>
</organism>
<dbReference type="Pfam" id="PF00078">
    <property type="entry name" value="RVT_1"/>
    <property type="match status" value="1"/>
</dbReference>
<dbReference type="InterPro" id="IPR000477">
    <property type="entry name" value="RT_dom"/>
</dbReference>
<dbReference type="GO" id="GO:0015074">
    <property type="term" value="P:DNA integration"/>
    <property type="evidence" value="ECO:0007669"/>
    <property type="project" value="InterPro"/>
</dbReference>
<sequence length="662" mass="74740">MLTGYARIPCRPQLPLVKVFIENIAEVTGLVDSGKPFVNLTGVDDKKVIVDSFCSLKVKYENKVVELNEVAVVKNCPFALILGVDWILKSKSNLIVEDTCKTAFVTPDGLYEFLRLPFGLNNAPSTFQRLMDRVLARLKWHMCLVYLDDVLVFGRTFDEHQKRLECVLMALEKAGLTLNVSKCHTIDEYGIQPDPEKIRALVNFKINNVKTLRAFLGLASFYRRFVPDFTTVAHPLHSLLKKKSVWCWTESQESAKADLVDRLVSSPVLAHFDQNIDVVIQTDASLMGLGAVLMQDAGDGPRPVAFISQKLNDAENRPFHTVGMDHLGPFKSTAEGKKHIIVAIDYLTKYVEAAAVADTSTALVADFVRDQINFRHGGTTRIISDQGTAFSSHLMEKKVNEWKAQHVFATAEHPQTSGLVERVNRTMTLALAAYVNMDHDDWDRHLPAAIFAINTARQSTTEISPFQLVYGRLPLTALENEFPWPKKRPESFDVFLSRVEELRDAARMNIVKKTGETVKDLCPAELVLVRRKLKKKNKTKTLLPKYVGPFQVVKKVCPTTYLVEDLPARRKKKTFRRFNAHVAQIRKFHPREDPEWDDWPDEPDDPDESLIQQADEEDNIVAPSLAISLIDPPNEVVAPLPPTKTRAGRTIVPPSWLKNFVK</sequence>
<dbReference type="GO" id="GO:0003676">
    <property type="term" value="F:nucleic acid binding"/>
    <property type="evidence" value="ECO:0007669"/>
    <property type="project" value="InterPro"/>
</dbReference>
<dbReference type="SUPFAM" id="SSF56672">
    <property type="entry name" value="DNA/RNA polymerases"/>
    <property type="match status" value="1"/>
</dbReference>
<dbReference type="InterPro" id="IPR036397">
    <property type="entry name" value="RNaseH_sf"/>
</dbReference>
<evidence type="ECO:0000313" key="5">
    <source>
        <dbReference type="EMBL" id="KAI9558363.1"/>
    </source>
</evidence>
<dbReference type="Gene3D" id="3.30.70.270">
    <property type="match status" value="2"/>
</dbReference>
<dbReference type="InterPro" id="IPR001584">
    <property type="entry name" value="Integrase_cat-core"/>
</dbReference>
<dbReference type="PANTHER" id="PTHR37984:SF5">
    <property type="entry name" value="PROTEIN NYNRIN-LIKE"/>
    <property type="match status" value="1"/>
</dbReference>
<dbReference type="Pfam" id="PF17919">
    <property type="entry name" value="RT_RNaseH_2"/>
    <property type="match status" value="1"/>
</dbReference>
<dbReference type="InterPro" id="IPR041577">
    <property type="entry name" value="RT_RNaseH_2"/>
</dbReference>
<feature type="domain" description="Integrase catalytic" evidence="4">
    <location>
        <begin position="314"/>
        <end position="473"/>
    </location>
</feature>
<dbReference type="Gene3D" id="3.30.420.10">
    <property type="entry name" value="Ribonuclease H-like superfamily/Ribonuclease H"/>
    <property type="match status" value="1"/>
</dbReference>
<dbReference type="PROSITE" id="PS50994">
    <property type="entry name" value="INTEGRASE"/>
    <property type="match status" value="1"/>
</dbReference>
<dbReference type="CDD" id="cd01647">
    <property type="entry name" value="RT_LTR"/>
    <property type="match status" value="1"/>
</dbReference>